<dbReference type="SUPFAM" id="SSF53098">
    <property type="entry name" value="Ribonuclease H-like"/>
    <property type="match status" value="1"/>
</dbReference>
<reference evidence="2 3" key="1">
    <citation type="submission" date="2019-05" db="EMBL/GenBank/DDBJ databases">
        <title>Arcobacter cibarius and Arcobacter thereius providing challenges in identification an antibiotic susceptibility and Quinolone resistance.</title>
        <authorList>
            <person name="Busch A."/>
            <person name="Hanel I."/>
            <person name="Hotzel H."/>
            <person name="Tomaso H."/>
        </authorList>
    </citation>
    <scope>NUCLEOTIDE SEQUENCE [LARGE SCALE GENOMIC DNA]</scope>
    <source>
        <strain evidence="2 3">16CS0831-2</strain>
    </source>
</reference>
<protein>
    <submittedName>
        <fullName evidence="2">Transposase</fullName>
    </submittedName>
</protein>
<feature type="domain" description="Integrase catalytic" evidence="1">
    <location>
        <begin position="1"/>
        <end position="162"/>
    </location>
</feature>
<dbReference type="EMBL" id="VBUC01000054">
    <property type="protein sequence ID" value="TLS95216.1"/>
    <property type="molecule type" value="Genomic_DNA"/>
</dbReference>
<organism evidence="2 3">
    <name type="scientific">Aliarcobacter cibarius</name>
    <dbReference type="NCBI Taxonomy" id="255507"/>
    <lineage>
        <taxon>Bacteria</taxon>
        <taxon>Pseudomonadati</taxon>
        <taxon>Campylobacterota</taxon>
        <taxon>Epsilonproteobacteria</taxon>
        <taxon>Campylobacterales</taxon>
        <taxon>Arcobacteraceae</taxon>
        <taxon>Aliarcobacter</taxon>
    </lineage>
</organism>
<dbReference type="PANTHER" id="PTHR35004">
    <property type="entry name" value="TRANSPOSASE RV3428C-RELATED"/>
    <property type="match status" value="1"/>
</dbReference>
<evidence type="ECO:0000313" key="3">
    <source>
        <dbReference type="Proteomes" id="UP000305417"/>
    </source>
</evidence>
<accession>A0ABY2V1B4</accession>
<dbReference type="Gene3D" id="3.30.420.10">
    <property type="entry name" value="Ribonuclease H-like superfamily/Ribonuclease H"/>
    <property type="match status" value="1"/>
</dbReference>
<dbReference type="PANTHER" id="PTHR35004:SF8">
    <property type="entry name" value="TRANSPOSASE RV3428C-RELATED"/>
    <property type="match status" value="1"/>
</dbReference>
<dbReference type="InterPro" id="IPR001584">
    <property type="entry name" value="Integrase_cat-core"/>
</dbReference>
<dbReference type="InterPro" id="IPR036397">
    <property type="entry name" value="RNaseH_sf"/>
</dbReference>
<comment type="caution">
    <text evidence="2">The sequence shown here is derived from an EMBL/GenBank/DDBJ whole genome shotgun (WGS) entry which is preliminary data.</text>
</comment>
<sequence length="162" mass="18405">MTMNVLDKDSGEISKVQIFVAVLGASDYPFVKAIATQSKKDFINVHVDMFKYFGGVPNILVPDNLKSAVSKACNFDPDINPDYLAMARHYNTVIIPARVAKPKDKAKVENGVKIVQRWILARLRNHIFFNIEALNLAIEKLIPIYVNKKMKRLDKSRLELFV</sequence>
<dbReference type="PROSITE" id="PS50994">
    <property type="entry name" value="INTEGRASE"/>
    <property type="match status" value="1"/>
</dbReference>
<gene>
    <name evidence="2" type="ORF">FE247_11315</name>
</gene>
<keyword evidence="3" id="KW-1185">Reference proteome</keyword>
<name>A0ABY2V1B4_9BACT</name>
<evidence type="ECO:0000313" key="2">
    <source>
        <dbReference type="EMBL" id="TLS95216.1"/>
    </source>
</evidence>
<dbReference type="InterPro" id="IPR012337">
    <property type="entry name" value="RNaseH-like_sf"/>
</dbReference>
<evidence type="ECO:0000259" key="1">
    <source>
        <dbReference type="PROSITE" id="PS50994"/>
    </source>
</evidence>
<proteinExistence type="predicted"/>
<dbReference type="Proteomes" id="UP000305417">
    <property type="component" value="Unassembled WGS sequence"/>
</dbReference>